<protein>
    <submittedName>
        <fullName evidence="1">Uncharacterized protein</fullName>
    </submittedName>
</protein>
<proteinExistence type="predicted"/>
<dbReference type="EMBL" id="JH000057">
    <property type="protein sequence ID" value="EGW03332.1"/>
    <property type="molecule type" value="Genomic_DNA"/>
</dbReference>
<dbReference type="AlphaFoldDB" id="G3GWY8"/>
<accession>G3GWY8</accession>
<dbReference type="InParanoid" id="G3GWY8"/>
<sequence length="57" mass="6148">MASVWMLCLHKCMCTTYVQCPRKPGEGIKSLGTGVKEVVVLGLELRSSGRTASALNH</sequence>
<name>G3GWY8_CRIGR</name>
<dbReference type="Proteomes" id="UP000001075">
    <property type="component" value="Unassembled WGS sequence"/>
</dbReference>
<evidence type="ECO:0000313" key="2">
    <source>
        <dbReference type="Proteomes" id="UP000001075"/>
    </source>
</evidence>
<gene>
    <name evidence="1" type="ORF">I79_002275</name>
</gene>
<organism evidence="1 2">
    <name type="scientific">Cricetulus griseus</name>
    <name type="common">Chinese hamster</name>
    <name type="synonym">Cricetulus barabensis griseus</name>
    <dbReference type="NCBI Taxonomy" id="10029"/>
    <lineage>
        <taxon>Eukaryota</taxon>
        <taxon>Metazoa</taxon>
        <taxon>Chordata</taxon>
        <taxon>Craniata</taxon>
        <taxon>Vertebrata</taxon>
        <taxon>Euteleostomi</taxon>
        <taxon>Mammalia</taxon>
        <taxon>Eutheria</taxon>
        <taxon>Euarchontoglires</taxon>
        <taxon>Glires</taxon>
        <taxon>Rodentia</taxon>
        <taxon>Myomorpha</taxon>
        <taxon>Muroidea</taxon>
        <taxon>Cricetidae</taxon>
        <taxon>Cricetinae</taxon>
        <taxon>Cricetulus</taxon>
    </lineage>
</organism>
<evidence type="ECO:0000313" key="1">
    <source>
        <dbReference type="EMBL" id="EGW03332.1"/>
    </source>
</evidence>
<reference evidence="2" key="1">
    <citation type="journal article" date="2011" name="Nat. Biotechnol.">
        <title>The genomic sequence of the Chinese hamster ovary (CHO)-K1 cell line.</title>
        <authorList>
            <person name="Xu X."/>
            <person name="Nagarajan H."/>
            <person name="Lewis N.E."/>
            <person name="Pan S."/>
            <person name="Cai Z."/>
            <person name="Liu X."/>
            <person name="Chen W."/>
            <person name="Xie M."/>
            <person name="Wang W."/>
            <person name="Hammond S."/>
            <person name="Andersen M.R."/>
            <person name="Neff N."/>
            <person name="Passarelli B."/>
            <person name="Koh W."/>
            <person name="Fan H.C."/>
            <person name="Wang J."/>
            <person name="Gui Y."/>
            <person name="Lee K.H."/>
            <person name="Betenbaugh M.J."/>
            <person name="Quake S.R."/>
            <person name="Famili I."/>
            <person name="Palsson B.O."/>
            <person name="Wang J."/>
        </authorList>
    </citation>
    <scope>NUCLEOTIDE SEQUENCE [LARGE SCALE GENOMIC DNA]</scope>
    <source>
        <strain evidence="2">CHO K1 cell line</strain>
    </source>
</reference>